<dbReference type="Proteomes" id="UP000831701">
    <property type="component" value="Chromosome 18"/>
</dbReference>
<evidence type="ECO:0000313" key="1">
    <source>
        <dbReference type="EMBL" id="KAI3358886.1"/>
    </source>
</evidence>
<keyword evidence="2" id="KW-1185">Reference proteome</keyword>
<organism evidence="1 2">
    <name type="scientific">Scortum barcoo</name>
    <name type="common">barcoo grunter</name>
    <dbReference type="NCBI Taxonomy" id="214431"/>
    <lineage>
        <taxon>Eukaryota</taxon>
        <taxon>Metazoa</taxon>
        <taxon>Chordata</taxon>
        <taxon>Craniata</taxon>
        <taxon>Vertebrata</taxon>
        <taxon>Euteleostomi</taxon>
        <taxon>Actinopterygii</taxon>
        <taxon>Neopterygii</taxon>
        <taxon>Teleostei</taxon>
        <taxon>Neoteleostei</taxon>
        <taxon>Acanthomorphata</taxon>
        <taxon>Eupercaria</taxon>
        <taxon>Centrarchiformes</taxon>
        <taxon>Terapontoidei</taxon>
        <taxon>Terapontidae</taxon>
        <taxon>Scortum</taxon>
    </lineage>
</organism>
<accession>A0ACB8VTF7</accession>
<evidence type="ECO:0000313" key="2">
    <source>
        <dbReference type="Proteomes" id="UP000831701"/>
    </source>
</evidence>
<name>A0ACB8VTF7_9TELE</name>
<comment type="caution">
    <text evidence="1">The sequence shown here is derived from an EMBL/GenBank/DDBJ whole genome shotgun (WGS) entry which is preliminary data.</text>
</comment>
<reference evidence="1" key="1">
    <citation type="submission" date="2022-04" db="EMBL/GenBank/DDBJ databases">
        <title>Jade perch genome.</title>
        <authorList>
            <person name="Chao B."/>
        </authorList>
    </citation>
    <scope>NUCLEOTIDE SEQUENCE</scope>
    <source>
        <strain evidence="1">CB-2022</strain>
    </source>
</reference>
<protein>
    <submittedName>
        <fullName evidence="1">Uncharacterized protein</fullName>
    </submittedName>
</protein>
<proteinExistence type="predicted"/>
<dbReference type="EMBL" id="CM041548">
    <property type="protein sequence ID" value="KAI3358886.1"/>
    <property type="molecule type" value="Genomic_DNA"/>
</dbReference>
<sequence>MILSSWSTTLDTVFTEIEPNYFKARISSLKQSLNQTGDLPSVSLLQKSPSSPVSCHATGFYPDRATLIWRKDGEELHEDVDHGEILPNHDGSFQMSVDLKLSSVTPEDWSRYDCVFHLSGVKDDIVTKLDKAEIRTNWEKPSNMIIPIIAAVAVLACRPHGCCWIHPLQKEERITDEPSNITVLITAAVVVLALIIIIIAVIGFIFYKKKKAHRPPPRVHILQRIHGCEWDDETREAVTTKLRWDADKVETKYIENYLTERFPAFLKQYLDFAKSSLLRTDLPSVSLLQKSPSSPVSCHATGFYPDRATLIWRKDGEELHEDVDHGEILPNHDGSFQMSVDLKLSSSVTPEDWSRYDCVFHLSGVKDDIVTKLDKAEIRTNSGKPGVRSDGEQ</sequence>
<gene>
    <name evidence="1" type="ORF">L3Q82_015274</name>
</gene>